<comment type="cofactor">
    <cofactor evidence="1">
        <name>Mg(2+)</name>
        <dbReference type="ChEBI" id="CHEBI:18420"/>
    </cofactor>
</comment>
<comment type="function">
    <text evidence="1">Catalyzes two steps in the biosynthesis of the molybdenum cofactor. In the first step, molybdopterin is adenylated. Subsequently, molybdate is inserted into adenylated molybdopterin and AMP is released.</text>
</comment>
<protein>
    <submittedName>
        <fullName evidence="4">Gephyrin</fullName>
    </submittedName>
</protein>
<keyword evidence="1" id="KW-0479">Metal-binding</keyword>
<sequence length="186" mass="19717">MCVCTECFFYPEHGHSQEKLHSSSGLPWSRHNSSGHQSSRLSPTALPHPPLLNDGDKGNNHHHHHHHRCHAHSHVNADQVALRSRESPYPIIPVKQAVSIVLESVSLLPVEPVEISCALGRYLAASVYAADPLPPFCASIKDGYAVKAEDGAGVRMVYGESSAGDVSVLEPGAGGSVGAGGGLPMK</sequence>
<dbReference type="GO" id="GO:0005829">
    <property type="term" value="C:cytosol"/>
    <property type="evidence" value="ECO:0007669"/>
    <property type="project" value="TreeGrafter"/>
</dbReference>
<feature type="compositionally biased region" description="Basic residues" evidence="2">
    <location>
        <begin position="60"/>
        <end position="73"/>
    </location>
</feature>
<comment type="similarity">
    <text evidence="1">Belongs to the MoeA family.</text>
</comment>
<dbReference type="Gene3D" id="3.90.105.10">
    <property type="entry name" value="Molybdopterin biosynthesis moea protein, domain 2"/>
    <property type="match status" value="1"/>
</dbReference>
<dbReference type="GO" id="GO:0061598">
    <property type="term" value="F:molybdopterin adenylyltransferase activity"/>
    <property type="evidence" value="ECO:0007669"/>
    <property type="project" value="UniProtKB-UniRule"/>
</dbReference>
<dbReference type="AlphaFoldDB" id="A0AAD8AT43"/>
<organism evidence="4 5">
    <name type="scientific">Biomphalaria pfeifferi</name>
    <name type="common">Bloodfluke planorb</name>
    <name type="synonym">Freshwater snail</name>
    <dbReference type="NCBI Taxonomy" id="112525"/>
    <lineage>
        <taxon>Eukaryota</taxon>
        <taxon>Metazoa</taxon>
        <taxon>Spiralia</taxon>
        <taxon>Lophotrochozoa</taxon>
        <taxon>Mollusca</taxon>
        <taxon>Gastropoda</taxon>
        <taxon>Heterobranchia</taxon>
        <taxon>Euthyneura</taxon>
        <taxon>Panpulmonata</taxon>
        <taxon>Hygrophila</taxon>
        <taxon>Lymnaeoidea</taxon>
        <taxon>Planorbidae</taxon>
        <taxon>Biomphalaria</taxon>
    </lineage>
</organism>
<dbReference type="PANTHER" id="PTHR10192:SF5">
    <property type="entry name" value="GEPHYRIN"/>
    <property type="match status" value="1"/>
</dbReference>
<evidence type="ECO:0000313" key="5">
    <source>
        <dbReference type="Proteomes" id="UP001233172"/>
    </source>
</evidence>
<dbReference type="InterPro" id="IPR005110">
    <property type="entry name" value="MoeA_linker/N"/>
</dbReference>
<reference evidence="4" key="1">
    <citation type="journal article" date="2023" name="PLoS Negl. Trop. Dis.">
        <title>A genome sequence for Biomphalaria pfeifferi, the major vector snail for the human-infecting parasite Schistosoma mansoni.</title>
        <authorList>
            <person name="Bu L."/>
            <person name="Lu L."/>
            <person name="Laidemitt M.R."/>
            <person name="Zhang S.M."/>
            <person name="Mutuku M."/>
            <person name="Mkoji G."/>
            <person name="Steinauer M."/>
            <person name="Loker E.S."/>
        </authorList>
    </citation>
    <scope>NUCLEOTIDE SEQUENCE</scope>
    <source>
        <strain evidence="4">KasaAsao</strain>
    </source>
</reference>
<dbReference type="Proteomes" id="UP001233172">
    <property type="component" value="Unassembled WGS sequence"/>
</dbReference>
<dbReference type="GO" id="GO:0006777">
    <property type="term" value="P:Mo-molybdopterin cofactor biosynthetic process"/>
    <property type="evidence" value="ECO:0007669"/>
    <property type="project" value="UniProtKB-UniRule"/>
</dbReference>
<keyword evidence="1" id="KW-0808">Transferase</keyword>
<keyword evidence="5" id="KW-1185">Reference proteome</keyword>
<keyword evidence="1" id="KW-0500">Molybdenum</keyword>
<comment type="catalytic activity">
    <reaction evidence="1">
        <text>molybdopterin + ATP + H(+) = adenylyl-molybdopterin + diphosphate</text>
        <dbReference type="Rhea" id="RHEA:31331"/>
        <dbReference type="ChEBI" id="CHEBI:15378"/>
        <dbReference type="ChEBI" id="CHEBI:30616"/>
        <dbReference type="ChEBI" id="CHEBI:33019"/>
        <dbReference type="ChEBI" id="CHEBI:58698"/>
        <dbReference type="ChEBI" id="CHEBI:62727"/>
    </reaction>
</comment>
<dbReference type="GO" id="GO:0046872">
    <property type="term" value="F:metal ion binding"/>
    <property type="evidence" value="ECO:0007669"/>
    <property type="project" value="UniProtKB-UniRule"/>
</dbReference>
<comment type="pathway">
    <text evidence="1">Cofactor biosynthesis; molybdopterin biosynthesis.</text>
</comment>
<dbReference type="Gene3D" id="2.170.190.11">
    <property type="entry name" value="Molybdopterin biosynthesis moea protein, domain 3"/>
    <property type="match status" value="1"/>
</dbReference>
<evidence type="ECO:0000256" key="1">
    <source>
        <dbReference type="RuleBase" id="RU365090"/>
    </source>
</evidence>
<proteinExistence type="inferred from homology"/>
<comment type="caution">
    <text evidence="4">The sequence shown here is derived from an EMBL/GenBank/DDBJ whole genome shotgun (WGS) entry which is preliminary data.</text>
</comment>
<dbReference type="InterPro" id="IPR038987">
    <property type="entry name" value="MoeA-like"/>
</dbReference>
<dbReference type="EMBL" id="JASAOG010000255">
    <property type="protein sequence ID" value="KAK0041971.1"/>
    <property type="molecule type" value="Genomic_DNA"/>
</dbReference>
<dbReference type="GO" id="GO:0061599">
    <property type="term" value="F:molybdopterin molybdotransferase activity"/>
    <property type="evidence" value="ECO:0007669"/>
    <property type="project" value="UniProtKB-UniRule"/>
</dbReference>
<dbReference type="PANTHER" id="PTHR10192">
    <property type="entry name" value="MOLYBDOPTERIN BIOSYNTHESIS PROTEIN"/>
    <property type="match status" value="1"/>
</dbReference>
<reference evidence="4" key="2">
    <citation type="submission" date="2023-04" db="EMBL/GenBank/DDBJ databases">
        <authorList>
            <person name="Bu L."/>
            <person name="Lu L."/>
            <person name="Laidemitt M.R."/>
            <person name="Zhang S.M."/>
            <person name="Mutuku M."/>
            <person name="Mkoji G."/>
            <person name="Steinauer M."/>
            <person name="Loker E.S."/>
        </authorList>
    </citation>
    <scope>NUCLEOTIDE SEQUENCE</scope>
    <source>
        <strain evidence="4">KasaAsao</strain>
        <tissue evidence="4">Whole Snail</tissue>
    </source>
</reference>
<keyword evidence="1" id="KW-0460">Magnesium</keyword>
<accession>A0AAD8AT43</accession>
<feature type="region of interest" description="Disordered" evidence="2">
    <location>
        <begin position="20"/>
        <end position="77"/>
    </location>
</feature>
<dbReference type="Pfam" id="PF03453">
    <property type="entry name" value="MoeA_N"/>
    <property type="match status" value="1"/>
</dbReference>
<feature type="compositionally biased region" description="Polar residues" evidence="2">
    <location>
        <begin position="22"/>
        <end position="42"/>
    </location>
</feature>
<dbReference type="InterPro" id="IPR036135">
    <property type="entry name" value="MoeA_linker/N_sf"/>
</dbReference>
<evidence type="ECO:0000256" key="2">
    <source>
        <dbReference type="SAM" id="MobiDB-lite"/>
    </source>
</evidence>
<feature type="domain" description="MoeA N-terminal and linker" evidence="3">
    <location>
        <begin position="92"/>
        <end position="167"/>
    </location>
</feature>
<evidence type="ECO:0000313" key="4">
    <source>
        <dbReference type="EMBL" id="KAK0041971.1"/>
    </source>
</evidence>
<evidence type="ECO:0000259" key="3">
    <source>
        <dbReference type="Pfam" id="PF03453"/>
    </source>
</evidence>
<gene>
    <name evidence="4" type="ORF">Bpfe_028601</name>
</gene>
<keyword evidence="1" id="KW-0501">Molybdenum cofactor biosynthesis</keyword>
<name>A0AAD8AT43_BIOPF</name>
<dbReference type="SUPFAM" id="SSF63882">
    <property type="entry name" value="MoeA N-terminal region -like"/>
    <property type="match status" value="1"/>
</dbReference>
<dbReference type="GO" id="GO:0005524">
    <property type="term" value="F:ATP binding"/>
    <property type="evidence" value="ECO:0007669"/>
    <property type="project" value="UniProtKB-UniRule"/>
</dbReference>
<comment type="catalytic activity">
    <reaction evidence="1">
        <text>adenylyl-molybdopterin + molybdate = Mo-molybdopterin + AMP + H(+)</text>
        <dbReference type="Rhea" id="RHEA:35047"/>
        <dbReference type="ChEBI" id="CHEBI:15378"/>
        <dbReference type="ChEBI" id="CHEBI:36264"/>
        <dbReference type="ChEBI" id="CHEBI:62727"/>
        <dbReference type="ChEBI" id="CHEBI:71302"/>
        <dbReference type="ChEBI" id="CHEBI:456215"/>
    </reaction>
</comment>